<organism evidence="1 2">
    <name type="scientific">Meloidogyne floridensis</name>
    <dbReference type="NCBI Taxonomy" id="298350"/>
    <lineage>
        <taxon>Eukaryota</taxon>
        <taxon>Metazoa</taxon>
        <taxon>Ecdysozoa</taxon>
        <taxon>Nematoda</taxon>
        <taxon>Chromadorea</taxon>
        <taxon>Rhabditida</taxon>
        <taxon>Tylenchina</taxon>
        <taxon>Tylenchomorpha</taxon>
        <taxon>Tylenchoidea</taxon>
        <taxon>Meloidogynidae</taxon>
        <taxon>Meloidogyninae</taxon>
        <taxon>Meloidogyne</taxon>
    </lineage>
</organism>
<sequence>MHKNFMNTGSRLDVKIRLTNYYVWASILIDTSEHFLHKFWPEKWWEVNFLNESEVYIDISGDFVIFTPVHINQLKTKEFNELADIFKHMIQMPYSFETKEAASEVHHKFIFMVKPDASEFYIRLMHGEPDENKYLGRTIFGLNVSFNENTMTLYSIDISGDIKNVKFEEDSNQCQKIINNSIKFKLPPKTLEVKPLTDSESIVITGKISKFPINVTFLYGAIERHNNFGHIVFNLALSQNGIYMESRTTGKESENTNKSLPHQLGLKEGEQILLNFYGKKETINFEIETKKDTFTNFFVSLMPYSATHYVMVGGLEKTNEDKLIE</sequence>
<reference evidence="2" key="1">
    <citation type="submission" date="2022-11" db="UniProtKB">
        <authorList>
            <consortium name="WormBaseParasite"/>
        </authorList>
    </citation>
    <scope>IDENTIFICATION</scope>
</reference>
<name>A0A915NJF4_9BILA</name>
<evidence type="ECO:0000313" key="1">
    <source>
        <dbReference type="Proteomes" id="UP000887560"/>
    </source>
</evidence>
<proteinExistence type="predicted"/>
<dbReference type="Proteomes" id="UP000887560">
    <property type="component" value="Unplaced"/>
</dbReference>
<protein>
    <submittedName>
        <fullName evidence="2">Galectin</fullName>
    </submittedName>
</protein>
<dbReference type="AlphaFoldDB" id="A0A915NJF4"/>
<evidence type="ECO:0000313" key="2">
    <source>
        <dbReference type="WBParaSite" id="scf7180000419248.g3577"/>
    </source>
</evidence>
<keyword evidence="1" id="KW-1185">Reference proteome</keyword>
<accession>A0A915NJF4</accession>
<dbReference type="WBParaSite" id="scf7180000419248.g3577">
    <property type="protein sequence ID" value="scf7180000419248.g3577"/>
    <property type="gene ID" value="scf7180000419248.g3577"/>
</dbReference>